<feature type="compositionally biased region" description="Polar residues" evidence="5">
    <location>
        <begin position="11"/>
        <end position="23"/>
    </location>
</feature>
<dbReference type="InterPro" id="IPR000847">
    <property type="entry name" value="LysR_HTH_N"/>
</dbReference>
<keyword evidence="4" id="KW-0804">Transcription</keyword>
<accession>A0ABR6UB24</accession>
<protein>
    <submittedName>
        <fullName evidence="7">LysR family transcriptional regulator</fullName>
    </submittedName>
</protein>
<dbReference type="Gene3D" id="3.40.190.10">
    <property type="entry name" value="Periplasmic binding protein-like II"/>
    <property type="match status" value="2"/>
</dbReference>
<dbReference type="InterPro" id="IPR036388">
    <property type="entry name" value="WH-like_DNA-bd_sf"/>
</dbReference>
<feature type="domain" description="HTH lysR-type" evidence="6">
    <location>
        <begin position="37"/>
        <end position="94"/>
    </location>
</feature>
<dbReference type="EMBL" id="JACMYC010000006">
    <property type="protein sequence ID" value="MBC2961016.1"/>
    <property type="molecule type" value="Genomic_DNA"/>
</dbReference>
<comment type="similarity">
    <text evidence="1">Belongs to the LysR transcriptional regulatory family.</text>
</comment>
<comment type="caution">
    <text evidence="7">The sequence shown here is derived from an EMBL/GenBank/DDBJ whole genome shotgun (WGS) entry which is preliminary data.</text>
</comment>
<evidence type="ECO:0000313" key="8">
    <source>
        <dbReference type="Proteomes" id="UP000604001"/>
    </source>
</evidence>
<evidence type="ECO:0000256" key="2">
    <source>
        <dbReference type="ARBA" id="ARBA00023015"/>
    </source>
</evidence>
<gene>
    <name evidence="7" type="ORF">H7344_12000</name>
</gene>
<dbReference type="Gene3D" id="1.10.10.10">
    <property type="entry name" value="Winged helix-like DNA-binding domain superfamily/Winged helix DNA-binding domain"/>
    <property type="match status" value="1"/>
</dbReference>
<dbReference type="PRINTS" id="PR00039">
    <property type="entry name" value="HTHLYSR"/>
</dbReference>
<keyword evidence="8" id="KW-1185">Reference proteome</keyword>
<feature type="region of interest" description="Disordered" evidence="5">
    <location>
        <begin position="1"/>
        <end position="23"/>
    </location>
</feature>
<dbReference type="InterPro" id="IPR036390">
    <property type="entry name" value="WH_DNA-bd_sf"/>
</dbReference>
<feature type="compositionally biased region" description="Gly residues" evidence="5">
    <location>
        <begin position="1"/>
        <end position="10"/>
    </location>
</feature>
<dbReference type="SUPFAM" id="SSF53850">
    <property type="entry name" value="Periplasmic binding protein-like II"/>
    <property type="match status" value="1"/>
</dbReference>
<evidence type="ECO:0000256" key="5">
    <source>
        <dbReference type="SAM" id="MobiDB-lite"/>
    </source>
</evidence>
<dbReference type="SUPFAM" id="SSF46785">
    <property type="entry name" value="Winged helix' DNA-binding domain"/>
    <property type="match status" value="1"/>
</dbReference>
<evidence type="ECO:0000256" key="3">
    <source>
        <dbReference type="ARBA" id="ARBA00023125"/>
    </source>
</evidence>
<proteinExistence type="inferred from homology"/>
<dbReference type="InterPro" id="IPR005119">
    <property type="entry name" value="LysR_subst-bd"/>
</dbReference>
<reference evidence="7 8" key="1">
    <citation type="submission" date="2020-08" db="EMBL/GenBank/DDBJ databases">
        <title>novel species in genus Nocardioides.</title>
        <authorList>
            <person name="Zhang G."/>
        </authorList>
    </citation>
    <scope>NUCLEOTIDE SEQUENCE [LARGE SCALE GENOMIC DNA]</scope>
    <source>
        <strain evidence="7 8">SC8A-24</strain>
    </source>
</reference>
<evidence type="ECO:0000256" key="1">
    <source>
        <dbReference type="ARBA" id="ARBA00009437"/>
    </source>
</evidence>
<dbReference type="Pfam" id="PF03466">
    <property type="entry name" value="LysR_substrate"/>
    <property type="match status" value="1"/>
</dbReference>
<evidence type="ECO:0000259" key="6">
    <source>
        <dbReference type="PROSITE" id="PS50931"/>
    </source>
</evidence>
<dbReference type="PANTHER" id="PTHR30346">
    <property type="entry name" value="TRANSCRIPTIONAL DUAL REGULATOR HCAR-RELATED"/>
    <property type="match status" value="1"/>
</dbReference>
<dbReference type="PROSITE" id="PS50931">
    <property type="entry name" value="HTH_LYSR"/>
    <property type="match status" value="1"/>
</dbReference>
<keyword evidence="3" id="KW-0238">DNA-binding</keyword>
<sequence length="317" mass="33776">MSRPCGGRGGRSNTALVRSDTSAVSVTPPARARVAPVETRELRYFVAVAEELHFGRAAERLGIAQPPLSRAIRQLERRLGTPLLHRTSRSVTLTAAGAVLLHEARAALDAVEAAEQRTRRAAVASTGRPTIVLASKAGASRELLAKLLDVYAAEPGAVHVDVALCGPGEQQRLLRTGRADVAILHAPYDDLSGLDAEELVTETQVVILPSGHPLTAARVLRMADLAGIDLPVPRWPGPDGRHPDGPGPEVRDHTQLLQLISLGRTYFLAPESARSELRDDVVAVPVLDAPSITTVVAWPPHSRSQAVAQLVRTALLV</sequence>
<evidence type="ECO:0000313" key="7">
    <source>
        <dbReference type="EMBL" id="MBC2961016.1"/>
    </source>
</evidence>
<evidence type="ECO:0000256" key="4">
    <source>
        <dbReference type="ARBA" id="ARBA00023163"/>
    </source>
</evidence>
<dbReference type="Proteomes" id="UP000604001">
    <property type="component" value="Unassembled WGS sequence"/>
</dbReference>
<dbReference type="PANTHER" id="PTHR30346:SF0">
    <property type="entry name" value="HCA OPERON TRANSCRIPTIONAL ACTIVATOR HCAR"/>
    <property type="match status" value="1"/>
</dbReference>
<dbReference type="Pfam" id="PF00126">
    <property type="entry name" value="HTH_1"/>
    <property type="match status" value="1"/>
</dbReference>
<keyword evidence="2" id="KW-0805">Transcription regulation</keyword>
<name>A0ABR6UB24_9ACTN</name>
<organism evidence="7 8">
    <name type="scientific">Nocardioides deserti</name>
    <dbReference type="NCBI Taxonomy" id="1588644"/>
    <lineage>
        <taxon>Bacteria</taxon>
        <taxon>Bacillati</taxon>
        <taxon>Actinomycetota</taxon>
        <taxon>Actinomycetes</taxon>
        <taxon>Propionibacteriales</taxon>
        <taxon>Nocardioidaceae</taxon>
        <taxon>Nocardioides</taxon>
    </lineage>
</organism>